<feature type="region of interest" description="Disordered" evidence="1">
    <location>
        <begin position="1"/>
        <end position="114"/>
    </location>
</feature>
<dbReference type="Proteomes" id="UP001500454">
    <property type="component" value="Unassembled WGS sequence"/>
</dbReference>
<evidence type="ECO:0000313" key="3">
    <source>
        <dbReference type="Proteomes" id="UP001500454"/>
    </source>
</evidence>
<gene>
    <name evidence="2" type="ORF">GCM10023186_28740</name>
</gene>
<name>A0ABP8J5E0_9BACT</name>
<accession>A0ABP8J5E0</accession>
<feature type="compositionally biased region" description="Polar residues" evidence="1">
    <location>
        <begin position="99"/>
        <end position="114"/>
    </location>
</feature>
<feature type="compositionally biased region" description="Basic and acidic residues" evidence="1">
    <location>
        <begin position="83"/>
        <end position="94"/>
    </location>
</feature>
<dbReference type="RefSeq" id="WP_345225336.1">
    <property type="nucleotide sequence ID" value="NZ_BAABHA010000010.1"/>
</dbReference>
<sequence>MAKPTQNTHRQNQDAPQNEPTNTSSGGAEERRPGEDFFTLPEDQVPQQHRASKNDLPAQAPTEPESMLDRETHGQLLDISESDADRDIHPEDTLRGGLAQSSALEDNNRESNSQ</sequence>
<comment type="caution">
    <text evidence="2">The sequence shown here is derived from an EMBL/GenBank/DDBJ whole genome shotgun (WGS) entry which is preliminary data.</text>
</comment>
<organism evidence="2 3">
    <name type="scientific">Hymenobacter koreensis</name>
    <dbReference type="NCBI Taxonomy" id="1084523"/>
    <lineage>
        <taxon>Bacteria</taxon>
        <taxon>Pseudomonadati</taxon>
        <taxon>Bacteroidota</taxon>
        <taxon>Cytophagia</taxon>
        <taxon>Cytophagales</taxon>
        <taxon>Hymenobacteraceae</taxon>
        <taxon>Hymenobacter</taxon>
    </lineage>
</organism>
<evidence type="ECO:0000256" key="1">
    <source>
        <dbReference type="SAM" id="MobiDB-lite"/>
    </source>
</evidence>
<dbReference type="EMBL" id="BAABHA010000010">
    <property type="protein sequence ID" value="GAA4385411.1"/>
    <property type="molecule type" value="Genomic_DNA"/>
</dbReference>
<proteinExistence type="predicted"/>
<protein>
    <submittedName>
        <fullName evidence="2">Uncharacterized protein</fullName>
    </submittedName>
</protein>
<evidence type="ECO:0000313" key="2">
    <source>
        <dbReference type="EMBL" id="GAA4385411.1"/>
    </source>
</evidence>
<reference evidence="3" key="1">
    <citation type="journal article" date="2019" name="Int. J. Syst. Evol. Microbiol.">
        <title>The Global Catalogue of Microorganisms (GCM) 10K type strain sequencing project: providing services to taxonomists for standard genome sequencing and annotation.</title>
        <authorList>
            <consortium name="The Broad Institute Genomics Platform"/>
            <consortium name="The Broad Institute Genome Sequencing Center for Infectious Disease"/>
            <person name="Wu L."/>
            <person name="Ma J."/>
        </authorList>
    </citation>
    <scope>NUCLEOTIDE SEQUENCE [LARGE SCALE GENOMIC DNA]</scope>
    <source>
        <strain evidence="3">JCM 17924</strain>
    </source>
</reference>
<keyword evidence="3" id="KW-1185">Reference proteome</keyword>
<feature type="compositionally biased region" description="Polar residues" evidence="1">
    <location>
        <begin position="1"/>
        <end position="26"/>
    </location>
</feature>